<accession>A0A7J0FYF7</accession>
<dbReference type="InterPro" id="IPR013078">
    <property type="entry name" value="His_Pase_superF_clade-1"/>
</dbReference>
<dbReference type="AlphaFoldDB" id="A0A7J0FYF7"/>
<dbReference type="InterPro" id="IPR044680">
    <property type="entry name" value="EX1/2"/>
</dbReference>
<feature type="region of interest" description="Disordered" evidence="1">
    <location>
        <begin position="298"/>
        <end position="329"/>
    </location>
</feature>
<feature type="compositionally biased region" description="Basic and acidic residues" evidence="1">
    <location>
        <begin position="316"/>
        <end position="327"/>
    </location>
</feature>
<reference evidence="2 3" key="1">
    <citation type="submission" date="2019-07" db="EMBL/GenBank/DDBJ databases">
        <title>De Novo Assembly of kiwifruit Actinidia rufa.</title>
        <authorList>
            <person name="Sugita-Konishi S."/>
            <person name="Sato K."/>
            <person name="Mori E."/>
            <person name="Abe Y."/>
            <person name="Kisaki G."/>
            <person name="Hamano K."/>
            <person name="Suezawa K."/>
            <person name="Otani M."/>
            <person name="Fukuda T."/>
            <person name="Manabe T."/>
            <person name="Gomi K."/>
            <person name="Tabuchi M."/>
            <person name="Akimitsu K."/>
            <person name="Kataoka I."/>
        </authorList>
    </citation>
    <scope>NUCLEOTIDE SEQUENCE [LARGE SCALE GENOMIC DNA]</scope>
    <source>
        <strain evidence="3">cv. Fuchu</strain>
    </source>
</reference>
<dbReference type="Pfam" id="PF00300">
    <property type="entry name" value="His_Phos_1"/>
    <property type="match status" value="1"/>
</dbReference>
<feature type="compositionally biased region" description="Acidic residues" evidence="1">
    <location>
        <begin position="375"/>
        <end position="392"/>
    </location>
</feature>
<feature type="compositionally biased region" description="Polar residues" evidence="1">
    <location>
        <begin position="306"/>
        <end position="315"/>
    </location>
</feature>
<dbReference type="Pfam" id="PF12014">
    <property type="entry name" value="Cyclin_D1_bind"/>
    <property type="match status" value="1"/>
</dbReference>
<name>A0A7J0FYF7_9ERIC</name>
<sequence>MQNQIARIAIRYFLVRAGESEFESLGVINTNPVAKTSVDSGLSERGKKQTARAPLELMEMGACEGNCWVWPSITQRAYQAAEIIAAVNGVNRSHIVPEYSFLDARGLGAYEGKNLESVSEVYESDGLSPNIKPPPINDGTPNESVADVFVRVTQLMSILENPFQLEDAIEREDFQEAAKLKTAIADATSKDSVAEINVPNAIDEERYHDASKLCRCTGSGLVGWWFGCSNDSDYPFGRLIRVTPGVGRFVGRSYSPRQLVTASPGTPLFEIFVVKDANKTYSMQVVFLHRAKGNSTNSTSLLLNSKPTKGTTTTEIKADKSEDKSTNDEGAIEEEITSVLNFLKEKIPNLNLEAMNINVTKAVIEGGDSMNQLMQEDDENMPGEDSDDETSNLDDVQPDRVALGAGDDAMEDGKSLDMKVFIGGILHNDEDTSTKDEYVRQPAEIEDMERDSFVLHIPARSQDRDSEESMVSEVKMAAMAAKGVSALMPPSVAKAFLSSNKNGGAKRILKQIGSWFSLNINLILVPHQKGIMEIQSAENIKTVVFLEICVKLSNFAVSQAQKGDMLSEYTTFSRITTSEGDLDPFDGLYVGGFGPYGTEVVQLRRKYGYWNRKKDADKSSDVEFFEYVEATKLTGGLNVSAGEVLFRAKIGKGNRIATRGLYPDELGVVASYEGQGRIATRNRKWVDGELLQLNGKRMGPNVKGADLGFLYVLPKESFLVLFNRLKLPD</sequence>
<dbReference type="PANTHER" id="PTHR33917">
    <property type="entry name" value="PROTEIN EXECUTER 1, CHLOROPLASTIC"/>
    <property type="match status" value="1"/>
</dbReference>
<dbReference type="Proteomes" id="UP000585474">
    <property type="component" value="Unassembled WGS sequence"/>
</dbReference>
<dbReference type="InterPro" id="IPR029033">
    <property type="entry name" value="His_PPase_superfam"/>
</dbReference>
<protein>
    <submittedName>
        <fullName evidence="2">Phosphoglycerate mutase family protein</fullName>
    </submittedName>
</protein>
<evidence type="ECO:0000313" key="2">
    <source>
        <dbReference type="EMBL" id="GFZ03731.1"/>
    </source>
</evidence>
<gene>
    <name evidence="2" type="ORF">Acr_16g0003550</name>
</gene>
<dbReference type="GO" id="GO:0042651">
    <property type="term" value="C:thylakoid membrane"/>
    <property type="evidence" value="ECO:0007669"/>
    <property type="project" value="TreeGrafter"/>
</dbReference>
<evidence type="ECO:0000313" key="3">
    <source>
        <dbReference type="Proteomes" id="UP000585474"/>
    </source>
</evidence>
<comment type="caution">
    <text evidence="2">The sequence shown here is derived from an EMBL/GenBank/DDBJ whole genome shotgun (WGS) entry which is preliminary data.</text>
</comment>
<dbReference type="EMBL" id="BJWL01000016">
    <property type="protein sequence ID" value="GFZ03731.1"/>
    <property type="molecule type" value="Genomic_DNA"/>
</dbReference>
<keyword evidence="3" id="KW-1185">Reference proteome</keyword>
<dbReference type="GO" id="GO:0010343">
    <property type="term" value="P:singlet oxygen-mediated programmed cell death"/>
    <property type="evidence" value="ECO:0007669"/>
    <property type="project" value="InterPro"/>
</dbReference>
<organism evidence="2 3">
    <name type="scientific">Actinidia rufa</name>
    <dbReference type="NCBI Taxonomy" id="165716"/>
    <lineage>
        <taxon>Eukaryota</taxon>
        <taxon>Viridiplantae</taxon>
        <taxon>Streptophyta</taxon>
        <taxon>Embryophyta</taxon>
        <taxon>Tracheophyta</taxon>
        <taxon>Spermatophyta</taxon>
        <taxon>Magnoliopsida</taxon>
        <taxon>eudicotyledons</taxon>
        <taxon>Gunneridae</taxon>
        <taxon>Pentapetalae</taxon>
        <taxon>asterids</taxon>
        <taxon>Ericales</taxon>
        <taxon>Actinidiaceae</taxon>
        <taxon>Actinidia</taxon>
    </lineage>
</organism>
<dbReference type="PANTHER" id="PTHR33917:SF2">
    <property type="entry name" value="PROTEIN EXECUTER 2, CHLOROPLASTIC"/>
    <property type="match status" value="1"/>
</dbReference>
<dbReference type="SUPFAM" id="SSF53254">
    <property type="entry name" value="Phosphoglycerate mutase-like"/>
    <property type="match status" value="1"/>
</dbReference>
<proteinExistence type="predicted"/>
<evidence type="ECO:0000256" key="1">
    <source>
        <dbReference type="SAM" id="MobiDB-lite"/>
    </source>
</evidence>
<feature type="region of interest" description="Disordered" evidence="1">
    <location>
        <begin position="373"/>
        <end position="395"/>
    </location>
</feature>
<dbReference type="OrthoDB" id="722566at2759"/>
<dbReference type="Gene3D" id="3.40.50.1240">
    <property type="entry name" value="Phosphoglycerate mutase-like"/>
    <property type="match status" value="1"/>
</dbReference>